<evidence type="ECO:0000256" key="1">
    <source>
        <dbReference type="ARBA" id="ARBA00006247"/>
    </source>
</evidence>
<dbReference type="AlphaFoldDB" id="A0A8H7S6B2"/>
<dbReference type="OrthoDB" id="6119954at2759"/>
<comment type="similarity">
    <text evidence="1 2">Belongs to the peptidase M20A family.</text>
</comment>
<dbReference type="InterPro" id="IPR036264">
    <property type="entry name" value="Bact_exopeptidase_dim_dom"/>
</dbReference>
<dbReference type="InterPro" id="IPR011650">
    <property type="entry name" value="Peptidase_M20_dimer"/>
</dbReference>
<gene>
    <name evidence="4" type="ORF">INT45_006962</name>
</gene>
<dbReference type="InterPro" id="IPR017439">
    <property type="entry name" value="Amidohydrolase"/>
</dbReference>
<reference evidence="4 5" key="1">
    <citation type="submission" date="2020-12" db="EMBL/GenBank/DDBJ databases">
        <title>Metabolic potential, ecology and presence of endohyphal bacteria is reflected in genomic diversity of Mucoromycotina.</title>
        <authorList>
            <person name="Muszewska A."/>
            <person name="Okrasinska A."/>
            <person name="Steczkiewicz K."/>
            <person name="Drgas O."/>
            <person name="Orlowska M."/>
            <person name="Perlinska-Lenart U."/>
            <person name="Aleksandrzak-Piekarczyk T."/>
            <person name="Szatraj K."/>
            <person name="Zielenkiewicz U."/>
            <person name="Pilsyk S."/>
            <person name="Malc E."/>
            <person name="Mieczkowski P."/>
            <person name="Kruszewska J.S."/>
            <person name="Biernat P."/>
            <person name="Pawlowska J."/>
        </authorList>
    </citation>
    <scope>NUCLEOTIDE SEQUENCE [LARGE SCALE GENOMIC DNA]</scope>
    <source>
        <strain evidence="4 5">CBS 142.35</strain>
    </source>
</reference>
<dbReference type="InterPro" id="IPR017144">
    <property type="entry name" value="Xaa-Arg_dipeptidase"/>
</dbReference>
<dbReference type="PANTHER" id="PTHR30575:SF0">
    <property type="entry name" value="XAA-ARG DIPEPTIDASE"/>
    <property type="match status" value="1"/>
</dbReference>
<dbReference type="SUPFAM" id="SSF55031">
    <property type="entry name" value="Bacterial exopeptidase dimerisation domain"/>
    <property type="match status" value="1"/>
</dbReference>
<sequence>MNSEVANVINNSINNLDEALRSLSLKIHDNPELGYKEYKASTLLSNFLEEKGFKVTRGAAGMPTSFIAEFTNGRPGRRVAFCSEYDALPGVGHACGHNLIAISGVACAMAVKALLEQNLLDGSVSLFGTPAEEGGNGKVKLLQHNDFQKRADFVLMIHPAQVDSIVGPALAIDLAQIEFFGRASHAGASPWDGINALDALMQGWNNVAMLRQQTLTTNRIHGIIKHGGTSANVIPDYASGDFLARAVTRTQLAELKSKIDKCFEAAAVATGCQVKIKWQPQGPTDDLFTNYTLGNCYKRYMEEEGVELLRPDQVSAINSASSDFGNVSYTLPSIHPVFKIDAKGPNHTALFEEAAGTPSAHIATLRAARVLAKTAATVYLDSDLYEQAWKEFKKGKPQ</sequence>
<dbReference type="InterPro" id="IPR052030">
    <property type="entry name" value="Peptidase_M20/M20A_hydrolases"/>
</dbReference>
<protein>
    <recommendedName>
        <fullName evidence="2">Peptidase M20 domain-containing protein 2</fullName>
    </recommendedName>
</protein>
<proteinExistence type="inferred from homology"/>
<keyword evidence="5" id="KW-1185">Reference proteome</keyword>
<dbReference type="SUPFAM" id="SSF53187">
    <property type="entry name" value="Zn-dependent exopeptidases"/>
    <property type="match status" value="1"/>
</dbReference>
<name>A0A8H7S6B2_9FUNG</name>
<feature type="domain" description="Peptidase M20 dimerisation" evidence="3">
    <location>
        <begin position="176"/>
        <end position="268"/>
    </location>
</feature>
<dbReference type="Pfam" id="PF01546">
    <property type="entry name" value="Peptidase_M20"/>
    <property type="match status" value="1"/>
</dbReference>
<evidence type="ECO:0000313" key="5">
    <source>
        <dbReference type="Proteomes" id="UP000646827"/>
    </source>
</evidence>
<dbReference type="FunFam" id="3.30.70.360:FF:000004">
    <property type="entry name" value="Peptidase M20 domain-containing protein 2"/>
    <property type="match status" value="1"/>
</dbReference>
<dbReference type="Gene3D" id="3.40.630.10">
    <property type="entry name" value="Zn peptidases"/>
    <property type="match status" value="1"/>
</dbReference>
<evidence type="ECO:0000259" key="3">
    <source>
        <dbReference type="Pfam" id="PF07687"/>
    </source>
</evidence>
<evidence type="ECO:0000256" key="2">
    <source>
        <dbReference type="PIRNR" id="PIRNR037226"/>
    </source>
</evidence>
<dbReference type="PANTHER" id="PTHR30575">
    <property type="entry name" value="PEPTIDASE M20"/>
    <property type="match status" value="1"/>
</dbReference>
<dbReference type="Pfam" id="PF07687">
    <property type="entry name" value="M20_dimer"/>
    <property type="match status" value="1"/>
</dbReference>
<dbReference type="Proteomes" id="UP000646827">
    <property type="component" value="Unassembled WGS sequence"/>
</dbReference>
<dbReference type="EMBL" id="JAEPRB010000087">
    <property type="protein sequence ID" value="KAG2222283.1"/>
    <property type="molecule type" value="Genomic_DNA"/>
</dbReference>
<organism evidence="4 5">
    <name type="scientific">Circinella minor</name>
    <dbReference type="NCBI Taxonomy" id="1195481"/>
    <lineage>
        <taxon>Eukaryota</taxon>
        <taxon>Fungi</taxon>
        <taxon>Fungi incertae sedis</taxon>
        <taxon>Mucoromycota</taxon>
        <taxon>Mucoromycotina</taxon>
        <taxon>Mucoromycetes</taxon>
        <taxon>Mucorales</taxon>
        <taxon>Lichtheimiaceae</taxon>
        <taxon>Circinella</taxon>
    </lineage>
</organism>
<dbReference type="CDD" id="cd03887">
    <property type="entry name" value="M20_Acy1L2"/>
    <property type="match status" value="1"/>
</dbReference>
<accession>A0A8H7S6B2</accession>
<dbReference type="Gene3D" id="3.30.70.360">
    <property type="match status" value="1"/>
</dbReference>
<dbReference type="PIRSF" id="PIRSF037226">
    <property type="entry name" value="Amidohydrolase_ACY1L2_prd"/>
    <property type="match status" value="1"/>
</dbReference>
<comment type="caution">
    <text evidence="4">The sequence shown here is derived from an EMBL/GenBank/DDBJ whole genome shotgun (WGS) entry which is preliminary data.</text>
</comment>
<evidence type="ECO:0000313" key="4">
    <source>
        <dbReference type="EMBL" id="KAG2222283.1"/>
    </source>
</evidence>
<dbReference type="NCBIfam" id="TIGR01891">
    <property type="entry name" value="amidohydrolases"/>
    <property type="match status" value="1"/>
</dbReference>
<dbReference type="GO" id="GO:0016805">
    <property type="term" value="F:dipeptidase activity"/>
    <property type="evidence" value="ECO:0007669"/>
    <property type="project" value="InterPro"/>
</dbReference>
<dbReference type="InterPro" id="IPR002933">
    <property type="entry name" value="Peptidase_M20"/>
</dbReference>